<organism evidence="9 11">
    <name type="scientific">Caulochytrium protostelioides</name>
    <dbReference type="NCBI Taxonomy" id="1555241"/>
    <lineage>
        <taxon>Eukaryota</taxon>
        <taxon>Fungi</taxon>
        <taxon>Fungi incertae sedis</taxon>
        <taxon>Chytridiomycota</taxon>
        <taxon>Chytridiomycota incertae sedis</taxon>
        <taxon>Chytridiomycetes</taxon>
        <taxon>Caulochytriales</taxon>
        <taxon>Caulochytriaceae</taxon>
        <taxon>Caulochytrium</taxon>
    </lineage>
</organism>
<evidence type="ECO:0000256" key="2">
    <source>
        <dbReference type="ARBA" id="ARBA00022490"/>
    </source>
</evidence>
<keyword evidence="5" id="KW-0175">Coiled coil</keyword>
<keyword evidence="3 6" id="KW-0547">Nucleotide-binding</keyword>
<feature type="domain" description="Kinesin motor" evidence="8">
    <location>
        <begin position="1"/>
        <end position="367"/>
    </location>
</feature>
<dbReference type="SUPFAM" id="SSF52540">
    <property type="entry name" value="P-loop containing nucleoside triphosphate hydrolases"/>
    <property type="match status" value="1"/>
</dbReference>
<evidence type="ECO:0000313" key="11">
    <source>
        <dbReference type="Proteomes" id="UP000268535"/>
    </source>
</evidence>
<dbReference type="STRING" id="1555241.A0A4P9WZA0"/>
<keyword evidence="2" id="KW-0963">Cytoplasm</keyword>
<evidence type="ECO:0000313" key="12">
    <source>
        <dbReference type="Proteomes" id="UP000274922"/>
    </source>
</evidence>
<accession>A0A4P9WZA0</accession>
<dbReference type="Proteomes" id="UP000268535">
    <property type="component" value="Unassembled WGS sequence"/>
</dbReference>
<evidence type="ECO:0000259" key="8">
    <source>
        <dbReference type="PROSITE" id="PS50067"/>
    </source>
</evidence>
<dbReference type="PANTHER" id="PTHR47969:SF15">
    <property type="entry name" value="CHROMOSOME-ASSOCIATED KINESIN KIF4A-RELATED"/>
    <property type="match status" value="1"/>
</dbReference>
<evidence type="ECO:0000256" key="7">
    <source>
        <dbReference type="RuleBase" id="RU000394"/>
    </source>
</evidence>
<dbReference type="Pfam" id="PF00225">
    <property type="entry name" value="Kinesin"/>
    <property type="match status" value="1"/>
</dbReference>
<dbReference type="InterPro" id="IPR019821">
    <property type="entry name" value="Kinesin_motor_CS"/>
</dbReference>
<dbReference type="AlphaFoldDB" id="A0A4P9WZA0"/>
<keyword evidence="7" id="KW-0493">Microtubule</keyword>
<proteinExistence type="inferred from homology"/>
<dbReference type="InterPro" id="IPR027640">
    <property type="entry name" value="Kinesin-like_fam"/>
</dbReference>
<dbReference type="OrthoDB" id="3176171at2759"/>
<reference evidence="9" key="3">
    <citation type="submission" date="2018-08" db="EMBL/GenBank/DDBJ databases">
        <title>Leveraging single-cell genomics to expand the Fungal Tree of Life.</title>
        <authorList>
            <consortium name="DOE Joint Genome Institute"/>
            <person name="Ahrendt S.R."/>
            <person name="Quandt C.A."/>
            <person name="Ciobanu D."/>
            <person name="Clum A."/>
            <person name="Salamov A."/>
            <person name="Andreopoulos B."/>
            <person name="Cheng J.-F."/>
            <person name="Woyke T."/>
            <person name="Pelin A."/>
            <person name="Henrissat B."/>
            <person name="Reynolds N."/>
            <person name="Benny G.L."/>
            <person name="Smith M.E."/>
            <person name="James T.Y."/>
            <person name="Grigoriev I.V."/>
        </authorList>
    </citation>
    <scope>NUCLEOTIDE SEQUENCE</scope>
    <source>
        <strain evidence="9">ATCC 52028</strain>
    </source>
</reference>
<name>A0A4P9WZA0_9FUNG</name>
<dbReference type="InterPro" id="IPR001752">
    <property type="entry name" value="Kinesin_motor_dom"/>
</dbReference>
<evidence type="ECO:0000256" key="1">
    <source>
        <dbReference type="ARBA" id="ARBA00004496"/>
    </source>
</evidence>
<gene>
    <name evidence="9" type="ORF">CAUPRSCDRAFT_6203</name>
    <name evidence="10" type="ORF">CXG81DRAFT_14631</name>
</gene>
<dbReference type="GO" id="GO:0051231">
    <property type="term" value="P:spindle elongation"/>
    <property type="evidence" value="ECO:0007669"/>
    <property type="project" value="TreeGrafter"/>
</dbReference>
<keyword evidence="4 6" id="KW-0067">ATP-binding</keyword>
<comment type="subcellular location">
    <subcellularLocation>
        <location evidence="1">Cytoplasm</location>
    </subcellularLocation>
</comment>
<evidence type="ECO:0000256" key="3">
    <source>
        <dbReference type="ARBA" id="ARBA00022741"/>
    </source>
</evidence>
<dbReference type="InterPro" id="IPR036961">
    <property type="entry name" value="Kinesin_motor_dom_sf"/>
</dbReference>
<feature type="non-terminal residue" evidence="9">
    <location>
        <position position="367"/>
    </location>
</feature>
<dbReference type="GO" id="GO:0007018">
    <property type="term" value="P:microtubule-based movement"/>
    <property type="evidence" value="ECO:0007669"/>
    <property type="project" value="InterPro"/>
</dbReference>
<dbReference type="InterPro" id="IPR027417">
    <property type="entry name" value="P-loop_NTPase"/>
</dbReference>
<dbReference type="GO" id="GO:0005524">
    <property type="term" value="F:ATP binding"/>
    <property type="evidence" value="ECO:0007669"/>
    <property type="project" value="UniProtKB-UniRule"/>
</dbReference>
<dbReference type="Proteomes" id="UP000274922">
    <property type="component" value="Unassembled WGS sequence"/>
</dbReference>
<dbReference type="GO" id="GO:0007052">
    <property type="term" value="P:mitotic spindle organization"/>
    <property type="evidence" value="ECO:0007669"/>
    <property type="project" value="TreeGrafter"/>
</dbReference>
<dbReference type="Gene3D" id="3.40.850.10">
    <property type="entry name" value="Kinesin motor domain"/>
    <property type="match status" value="1"/>
</dbReference>
<dbReference type="PANTHER" id="PTHR47969">
    <property type="entry name" value="CHROMOSOME-ASSOCIATED KINESIN KIF4A-RELATED"/>
    <property type="match status" value="1"/>
</dbReference>
<feature type="binding site" evidence="6">
    <location>
        <begin position="66"/>
        <end position="73"/>
    </location>
    <ligand>
        <name>ATP</name>
        <dbReference type="ChEBI" id="CHEBI:30616"/>
    </ligand>
</feature>
<dbReference type="GO" id="GO:0005875">
    <property type="term" value="C:microtubule associated complex"/>
    <property type="evidence" value="ECO:0007669"/>
    <property type="project" value="TreeGrafter"/>
</dbReference>
<dbReference type="GO" id="GO:0005874">
    <property type="term" value="C:microtubule"/>
    <property type="evidence" value="ECO:0007669"/>
    <property type="project" value="UniProtKB-KW"/>
</dbReference>
<dbReference type="PRINTS" id="PR00380">
    <property type="entry name" value="KINESINHEAVY"/>
</dbReference>
<evidence type="ECO:0000256" key="4">
    <source>
        <dbReference type="ARBA" id="ARBA00022840"/>
    </source>
</evidence>
<reference evidence="10" key="2">
    <citation type="submission" date="2018-04" db="EMBL/GenBank/DDBJ databases">
        <title>Leveraging single-cell genomics to expand the Fungal Tree of Life.</title>
        <authorList>
            <consortium name="DOE Joint Genome Institute"/>
            <person name="Ahrendt S.R."/>
            <person name="Quandt C.A."/>
            <person name="Ciobanu D."/>
            <person name="Clum A."/>
            <person name="Salamov A."/>
            <person name="Andreopoulos B."/>
            <person name="Cheng J.-F."/>
            <person name="Woyke T."/>
            <person name="Pelin A."/>
            <person name="Henrissat B."/>
            <person name="Benny G.L."/>
            <person name="Smith M.E."/>
            <person name="James T.Y."/>
            <person name="Grigoriev I.V."/>
        </authorList>
    </citation>
    <scope>NUCLEOTIDE SEQUENCE</scope>
    <source>
        <strain evidence="10">ATCC 52028</strain>
    </source>
</reference>
<dbReference type="PROSITE" id="PS00411">
    <property type="entry name" value="KINESIN_MOTOR_1"/>
    <property type="match status" value="1"/>
</dbReference>
<keyword evidence="6 7" id="KW-0505">Motor protein</keyword>
<dbReference type="GO" id="GO:0005737">
    <property type="term" value="C:cytoplasm"/>
    <property type="evidence" value="ECO:0007669"/>
    <property type="project" value="UniProtKB-SubCell"/>
</dbReference>
<dbReference type="EMBL" id="ML009203">
    <property type="protein sequence ID" value="RKO97648.1"/>
    <property type="molecule type" value="Genomic_DNA"/>
</dbReference>
<evidence type="ECO:0000313" key="10">
    <source>
        <dbReference type="EMBL" id="RKO99354.1"/>
    </source>
</evidence>
<evidence type="ECO:0000256" key="5">
    <source>
        <dbReference type="ARBA" id="ARBA00023054"/>
    </source>
</evidence>
<dbReference type="GO" id="GO:0008017">
    <property type="term" value="F:microtubule binding"/>
    <property type="evidence" value="ECO:0007669"/>
    <property type="project" value="InterPro"/>
</dbReference>
<evidence type="ECO:0000313" key="9">
    <source>
        <dbReference type="EMBL" id="RKO97648.1"/>
    </source>
</evidence>
<sequence length="367" mass="38933">MEAPASSSSPSDPPRPRHVRLEGGQIVPVDYVFNGAAASQADVYEAADPIVQRFCDGHNATLLAYGQTGSGKTYTMGTHLETYRMAQLVRDEAADAYGLIPRAVQAILARMDGAMRDRPGYRFRMTARFLELYNEDLVDLLALRPDAHTCTASGAAALSPSSRPRLSVREDAAKNILVQGCRTVTIAALEDIIEVLVTGLTDRQTSRTDMNESSSRSHAILTLELTQWTPLQGQASRAAPGGGAEAVVTSKLHFVDLAGSERLKRTGATGDRQREGIAINGGLLALSNVISALAQASAAAAAASGTDRSGVPSATHIPYRRSKLTRVLQDSLGGDSHALLLACVSPAAADLPETRNTLAFACRGRRI</sequence>
<dbReference type="SMART" id="SM00129">
    <property type="entry name" value="KISc"/>
    <property type="match status" value="1"/>
</dbReference>
<reference evidence="11 12" key="1">
    <citation type="journal article" date="2018" name="Nat. Microbiol.">
        <title>Leveraging single-cell genomics to expand the fungal tree of life.</title>
        <authorList>
            <person name="Ahrendt S.R."/>
            <person name="Quandt C.A."/>
            <person name="Ciobanu D."/>
            <person name="Clum A."/>
            <person name="Salamov A."/>
            <person name="Andreopoulos B."/>
            <person name="Cheng J.F."/>
            <person name="Woyke T."/>
            <person name="Pelin A."/>
            <person name="Henrissat B."/>
            <person name="Reynolds N.K."/>
            <person name="Benny G.L."/>
            <person name="Smith M.E."/>
            <person name="James T.Y."/>
            <person name="Grigoriev I.V."/>
        </authorList>
    </citation>
    <scope>NUCLEOTIDE SEQUENCE [LARGE SCALE GENOMIC DNA]</scope>
    <source>
        <strain evidence="11 12">ATCC 52028</strain>
    </source>
</reference>
<dbReference type="EMBL" id="ML014292">
    <property type="protein sequence ID" value="RKO99354.1"/>
    <property type="molecule type" value="Genomic_DNA"/>
</dbReference>
<dbReference type="PROSITE" id="PS50067">
    <property type="entry name" value="KINESIN_MOTOR_2"/>
    <property type="match status" value="1"/>
</dbReference>
<evidence type="ECO:0000256" key="6">
    <source>
        <dbReference type="PROSITE-ProRule" id="PRU00283"/>
    </source>
</evidence>
<dbReference type="GO" id="GO:0003777">
    <property type="term" value="F:microtubule motor activity"/>
    <property type="evidence" value="ECO:0007669"/>
    <property type="project" value="InterPro"/>
</dbReference>
<protein>
    <recommendedName>
        <fullName evidence="7">Kinesin-like protein</fullName>
    </recommendedName>
</protein>
<comment type="similarity">
    <text evidence="6 7">Belongs to the TRAFAC class myosin-kinesin ATPase superfamily. Kinesin family.</text>
</comment>
<keyword evidence="12" id="KW-1185">Reference proteome</keyword>